<keyword evidence="3" id="KW-1185">Reference proteome</keyword>
<name>A0A0D6ZZJ5_9AGAR</name>
<dbReference type="Proteomes" id="UP000054144">
    <property type="component" value="Unassembled WGS sequence"/>
</dbReference>
<dbReference type="EMBL" id="KN882150">
    <property type="protein sequence ID" value="KIY42930.1"/>
    <property type="molecule type" value="Genomic_DNA"/>
</dbReference>
<feature type="region of interest" description="Disordered" evidence="1">
    <location>
        <begin position="476"/>
        <end position="516"/>
    </location>
</feature>
<dbReference type="PANTHER" id="PTHR35204:SF1">
    <property type="entry name" value="ENTEROTOXIN"/>
    <property type="match status" value="1"/>
</dbReference>
<dbReference type="InterPro" id="IPR038921">
    <property type="entry name" value="YOR389W-like"/>
</dbReference>
<dbReference type="PANTHER" id="PTHR35204">
    <property type="entry name" value="YALI0A21131P"/>
    <property type="match status" value="1"/>
</dbReference>
<evidence type="ECO:0000313" key="2">
    <source>
        <dbReference type="EMBL" id="KIY42930.1"/>
    </source>
</evidence>
<evidence type="ECO:0000313" key="3">
    <source>
        <dbReference type="Proteomes" id="UP000054144"/>
    </source>
</evidence>
<protein>
    <submittedName>
        <fullName evidence="2">Uncharacterized protein</fullName>
    </submittedName>
</protein>
<dbReference type="AlphaFoldDB" id="A0A0D6ZZJ5"/>
<reference evidence="2 3" key="1">
    <citation type="journal article" date="2015" name="Fungal Genet. Biol.">
        <title>Evolution of novel wood decay mechanisms in Agaricales revealed by the genome sequences of Fistulina hepatica and Cylindrobasidium torrendii.</title>
        <authorList>
            <person name="Floudas D."/>
            <person name="Held B.W."/>
            <person name="Riley R."/>
            <person name="Nagy L.G."/>
            <person name="Koehler G."/>
            <person name="Ransdell A.S."/>
            <person name="Younus H."/>
            <person name="Chow J."/>
            <person name="Chiniquy J."/>
            <person name="Lipzen A."/>
            <person name="Tritt A."/>
            <person name="Sun H."/>
            <person name="Haridas S."/>
            <person name="LaButti K."/>
            <person name="Ohm R.A."/>
            <person name="Kues U."/>
            <person name="Blanchette R.A."/>
            <person name="Grigoriev I.V."/>
            <person name="Minto R.E."/>
            <person name="Hibbett D.S."/>
        </authorList>
    </citation>
    <scope>NUCLEOTIDE SEQUENCE [LARGE SCALE GENOMIC DNA]</scope>
    <source>
        <strain evidence="2 3">ATCC 64428</strain>
    </source>
</reference>
<feature type="non-terminal residue" evidence="2">
    <location>
        <position position="528"/>
    </location>
</feature>
<feature type="non-terminal residue" evidence="2">
    <location>
        <position position="1"/>
    </location>
</feature>
<proteinExistence type="predicted"/>
<organism evidence="2 3">
    <name type="scientific">Fistulina hepatica ATCC 64428</name>
    <dbReference type="NCBI Taxonomy" id="1128425"/>
    <lineage>
        <taxon>Eukaryota</taxon>
        <taxon>Fungi</taxon>
        <taxon>Dikarya</taxon>
        <taxon>Basidiomycota</taxon>
        <taxon>Agaricomycotina</taxon>
        <taxon>Agaricomycetes</taxon>
        <taxon>Agaricomycetidae</taxon>
        <taxon>Agaricales</taxon>
        <taxon>Fistulinaceae</taxon>
        <taxon>Fistulina</taxon>
    </lineage>
</organism>
<evidence type="ECO:0000256" key="1">
    <source>
        <dbReference type="SAM" id="MobiDB-lite"/>
    </source>
</evidence>
<sequence>THDDRWDLNTPPDVNATGHLIFDTASALLQHWPNTRHRNGHSLVRGTVKPGTTLYHAGSTKHGEMPTVPEWTATDPEHSLLFCREREGAGCWLLNLVTVRPLKVLYFDGSSAAKMDLGSMDSQDIVAWGDVVVERARSERERIVDLCAWGADLDVDGFVRMEMDFEIMLCDFAKSVELASALNLATPQKINLARLDLEVMQSGSWHNHYPGDKRVQLDYSQLISFYDTSLVPSLVAARFGVERWDHRILNIDPADVTAVMARLNASMRGEFPGSEIDWETLIRVIVDRYGDRLELVDYLLNVTLASGGAEETAAAALRTQDELRTILAPYILYTAKPSDDTSVTDLSWASPVYEQCTTTHTRHIVSSPVLSSSLNPSEHTLLRAIFETTREICRVTTRMWATGVVYGLDAMLTPDTPFTERGQTASALAGIAKTWHDELSGLRTWLDWHVWVKCQPACSFEEFCYLPTWPFLGGGGPGGGHRPPGDGRKAPGRGPEQAQGSDPVSASSEEDNWWKRPQPKCVRRVAPF</sequence>
<dbReference type="OrthoDB" id="10261782at2759"/>
<gene>
    <name evidence="2" type="ORF">FISHEDRAFT_22909</name>
</gene>
<feature type="compositionally biased region" description="Polar residues" evidence="1">
    <location>
        <begin position="498"/>
        <end position="507"/>
    </location>
</feature>
<accession>A0A0D6ZZJ5</accession>